<protein>
    <submittedName>
        <fullName evidence="5">Methyltransferase domain-containing protein</fullName>
    </submittedName>
</protein>
<evidence type="ECO:0000256" key="4">
    <source>
        <dbReference type="ARBA" id="ARBA00023014"/>
    </source>
</evidence>
<dbReference type="RefSeq" id="WP_289267654.1">
    <property type="nucleotide sequence ID" value="NZ_OX365700.1"/>
</dbReference>
<keyword evidence="1" id="KW-0479">Metal-binding</keyword>
<dbReference type="InterPro" id="IPR052571">
    <property type="entry name" value="Mt_RNA_Methyltransferase"/>
</dbReference>
<keyword evidence="6" id="KW-1185">Reference proteome</keyword>
<dbReference type="GO" id="GO:0008168">
    <property type="term" value="F:methyltransferase activity"/>
    <property type="evidence" value="ECO:0007669"/>
    <property type="project" value="UniProtKB-KW"/>
</dbReference>
<dbReference type="CDD" id="cd02440">
    <property type="entry name" value="AdoMet_MTases"/>
    <property type="match status" value="1"/>
</dbReference>
<keyword evidence="4" id="KW-0411">Iron-sulfur</keyword>
<dbReference type="GO" id="GO:0015935">
    <property type="term" value="C:small ribosomal subunit"/>
    <property type="evidence" value="ECO:0007669"/>
    <property type="project" value="TreeGrafter"/>
</dbReference>
<dbReference type="GO" id="GO:0051536">
    <property type="term" value="F:iron-sulfur cluster binding"/>
    <property type="evidence" value="ECO:0007669"/>
    <property type="project" value="UniProtKB-KW"/>
</dbReference>
<name>A0AA86MX78_9BACT</name>
<accession>A0AA86MX78</accession>
<dbReference type="AlphaFoldDB" id="A0AA86MX78"/>
<sequence length="398" mass="44828">MTRTVSTAVLWAIETAFGQRPDSDRALLAAGVTALSQGFTKAPRLCGQRYLDQPDLLPAYLRYYLPVNLAKVQSLLDELPGDALTDQEAAPLRLLDIGSGPGTASLALLDWLVERKAEAVEVETVACDHSSAALSEARTVWDLYVRHQQVRAARLAARRMNLERTAELRALCSGKSGRFHLVCLANSLNELFNDARDPVERRCQMIQRLLEVLRPDGSLIIMEPALRDPTRALHRLRDLLLKTSACTIYSPCLHEDACPALHHPEDWCHEERAWSPPAEISRLDRQVGFIKDSLKFSYLILRKDGRTVVRRDRQLLRIVSERREFKGETRVWTCSGAGRLEVGRLDRERSGSNAEFDQAERGAIMRWRQADDDALTTGMGRVLRVRTSDLITIERPTG</sequence>
<keyword evidence="2" id="KW-0809">Transit peptide</keyword>
<dbReference type="Gene3D" id="3.40.50.150">
    <property type="entry name" value="Vaccinia Virus protein VP39"/>
    <property type="match status" value="1"/>
</dbReference>
<dbReference type="InterPro" id="IPR029063">
    <property type="entry name" value="SAM-dependent_MTases_sf"/>
</dbReference>
<dbReference type="SUPFAM" id="SSF53335">
    <property type="entry name" value="S-adenosyl-L-methionine-dependent methyltransferases"/>
    <property type="match status" value="1"/>
</dbReference>
<dbReference type="InterPro" id="IPR015324">
    <property type="entry name" value="Ribosomal_Rsm22-like"/>
</dbReference>
<gene>
    <name evidence="5" type="ORF">DNFV4_01105</name>
</gene>
<evidence type="ECO:0000256" key="1">
    <source>
        <dbReference type="ARBA" id="ARBA00022723"/>
    </source>
</evidence>
<dbReference type="EMBL" id="OX365700">
    <property type="protein sequence ID" value="CAI4030677.1"/>
    <property type="molecule type" value="Genomic_DNA"/>
</dbReference>
<dbReference type="GO" id="GO:0006412">
    <property type="term" value="P:translation"/>
    <property type="evidence" value="ECO:0007669"/>
    <property type="project" value="InterPro"/>
</dbReference>
<evidence type="ECO:0000313" key="6">
    <source>
        <dbReference type="Proteomes" id="UP001179121"/>
    </source>
</evidence>
<reference evidence="5" key="1">
    <citation type="submission" date="2022-10" db="EMBL/GenBank/DDBJ databases">
        <authorList>
            <person name="Koch H."/>
        </authorList>
    </citation>
    <scope>NUCLEOTIDE SEQUENCE</scope>
    <source>
        <strain evidence="5">DNF</strain>
    </source>
</reference>
<keyword evidence="3" id="KW-0408">Iron</keyword>
<evidence type="ECO:0000313" key="5">
    <source>
        <dbReference type="EMBL" id="CAI4030677.1"/>
    </source>
</evidence>
<keyword evidence="5" id="KW-0808">Transferase</keyword>
<organism evidence="5 6">
    <name type="scientific">Nitrospira tepida</name>
    <dbReference type="NCBI Taxonomy" id="2973512"/>
    <lineage>
        <taxon>Bacteria</taxon>
        <taxon>Pseudomonadati</taxon>
        <taxon>Nitrospirota</taxon>
        <taxon>Nitrospiria</taxon>
        <taxon>Nitrospirales</taxon>
        <taxon>Nitrospiraceae</taxon>
        <taxon>Nitrospira</taxon>
    </lineage>
</organism>
<evidence type="ECO:0000256" key="2">
    <source>
        <dbReference type="ARBA" id="ARBA00022946"/>
    </source>
</evidence>
<dbReference type="KEGG" id="nti:DNFV4_01105"/>
<dbReference type="PANTHER" id="PTHR13184:SF5">
    <property type="entry name" value="METHYLTRANSFERASE-LIKE PROTEIN 17, MITOCHONDRIAL"/>
    <property type="match status" value="1"/>
</dbReference>
<dbReference type="Pfam" id="PF09243">
    <property type="entry name" value="Rsm22"/>
    <property type="match status" value="1"/>
</dbReference>
<dbReference type="Proteomes" id="UP001179121">
    <property type="component" value="Chromosome"/>
</dbReference>
<evidence type="ECO:0000256" key="3">
    <source>
        <dbReference type="ARBA" id="ARBA00023004"/>
    </source>
</evidence>
<proteinExistence type="predicted"/>
<dbReference type="PANTHER" id="PTHR13184">
    <property type="entry name" value="37S RIBOSOMAL PROTEIN S22"/>
    <property type="match status" value="1"/>
</dbReference>
<keyword evidence="5" id="KW-0489">Methyltransferase</keyword>
<dbReference type="GO" id="GO:0003735">
    <property type="term" value="F:structural constituent of ribosome"/>
    <property type="evidence" value="ECO:0007669"/>
    <property type="project" value="TreeGrafter"/>
</dbReference>
<dbReference type="GO" id="GO:0032259">
    <property type="term" value="P:methylation"/>
    <property type="evidence" value="ECO:0007669"/>
    <property type="project" value="UniProtKB-KW"/>
</dbReference>
<dbReference type="GO" id="GO:0046872">
    <property type="term" value="F:metal ion binding"/>
    <property type="evidence" value="ECO:0007669"/>
    <property type="project" value="UniProtKB-KW"/>
</dbReference>